<evidence type="ECO:0000313" key="4">
    <source>
        <dbReference type="Proteomes" id="UP000198948"/>
    </source>
</evidence>
<gene>
    <name evidence="3" type="ORF">SAMN04488559_11061</name>
</gene>
<reference evidence="3 4" key="1">
    <citation type="submission" date="2016-10" db="EMBL/GenBank/DDBJ databases">
        <authorList>
            <person name="de Groot N.N."/>
        </authorList>
    </citation>
    <scope>NUCLEOTIDE SEQUENCE [LARGE SCALE GENOMIC DNA]</scope>
    <source>
        <strain evidence="3 4">DSM 13760</strain>
    </source>
</reference>
<dbReference type="RefSeq" id="WP_092652440.1">
    <property type="nucleotide sequence ID" value="NZ_FOHA01000010.1"/>
</dbReference>
<dbReference type="GO" id="GO:0016787">
    <property type="term" value="F:hydrolase activity"/>
    <property type="evidence" value="ECO:0007669"/>
    <property type="project" value="InterPro"/>
</dbReference>
<evidence type="ECO:0000256" key="1">
    <source>
        <dbReference type="ARBA" id="ARBA00023239"/>
    </source>
</evidence>
<dbReference type="InterPro" id="IPR032466">
    <property type="entry name" value="Metal_Hydrolase"/>
</dbReference>
<dbReference type="Proteomes" id="UP000198948">
    <property type="component" value="Unassembled WGS sequence"/>
</dbReference>
<dbReference type="Gene3D" id="3.20.20.140">
    <property type="entry name" value="Metal-dependent hydrolases"/>
    <property type="match status" value="1"/>
</dbReference>
<proteinExistence type="predicted"/>
<dbReference type="InterPro" id="IPR032465">
    <property type="entry name" value="ACMSD"/>
</dbReference>
<protein>
    <recommendedName>
        <fullName evidence="2">Amidohydrolase-related domain-containing protein</fullName>
    </recommendedName>
</protein>
<sequence length="242" mass="28658">MYIDIHSHITFAQNRYHIDELLEDMNENQIDKRVISSINNEDLLLNNRSMNDLCAQYPDRLIGCSMINPKCKNVMEQIKEAIELPYIQFLEFDSFEHGYYPELQENLFEIFDLVKETNLIVKVFVGIGARTIPQQWEKYAQAFPTIKFIFLHMGCFDYGYTCIDVAQRNDNIYVETSNQYELQILRKALKELKIDKIVFGTKYPERLTSSSIYLFDMLTITEEEKAKIFYKNSQNLMNEDCR</sequence>
<keyword evidence="1" id="KW-0456">Lyase</keyword>
<dbReference type="PANTHER" id="PTHR21240">
    <property type="entry name" value="2-AMINO-3-CARBOXYLMUCONATE-6-SEMIALDEHYDE DECARBOXYLASE"/>
    <property type="match status" value="1"/>
</dbReference>
<dbReference type="AlphaFoldDB" id="A0A1H9T249"/>
<dbReference type="OrthoDB" id="9777673at2"/>
<evidence type="ECO:0000313" key="3">
    <source>
        <dbReference type="EMBL" id="SER91074.1"/>
    </source>
</evidence>
<evidence type="ECO:0000259" key="2">
    <source>
        <dbReference type="Pfam" id="PF04909"/>
    </source>
</evidence>
<dbReference type="EMBL" id="FOHA01000010">
    <property type="protein sequence ID" value="SER91074.1"/>
    <property type="molecule type" value="Genomic_DNA"/>
</dbReference>
<dbReference type="GO" id="GO:0016831">
    <property type="term" value="F:carboxy-lyase activity"/>
    <property type="evidence" value="ECO:0007669"/>
    <property type="project" value="InterPro"/>
</dbReference>
<accession>A0A1H9T249</accession>
<dbReference type="InterPro" id="IPR006680">
    <property type="entry name" value="Amidohydro-rel"/>
</dbReference>
<dbReference type="STRING" id="142588.SAMN04488559_11061"/>
<feature type="domain" description="Amidohydrolase-related" evidence="2">
    <location>
        <begin position="46"/>
        <end position="234"/>
    </location>
</feature>
<name>A0A1H9T249_9LACT</name>
<dbReference type="SUPFAM" id="SSF51556">
    <property type="entry name" value="Metallo-dependent hydrolases"/>
    <property type="match status" value="1"/>
</dbReference>
<keyword evidence="4" id="KW-1185">Reference proteome</keyword>
<organism evidence="3 4">
    <name type="scientific">Isobaculum melis</name>
    <dbReference type="NCBI Taxonomy" id="142588"/>
    <lineage>
        <taxon>Bacteria</taxon>
        <taxon>Bacillati</taxon>
        <taxon>Bacillota</taxon>
        <taxon>Bacilli</taxon>
        <taxon>Lactobacillales</taxon>
        <taxon>Carnobacteriaceae</taxon>
        <taxon>Isobaculum</taxon>
    </lineage>
</organism>
<dbReference type="Pfam" id="PF04909">
    <property type="entry name" value="Amidohydro_2"/>
    <property type="match status" value="1"/>
</dbReference>